<reference evidence="4 5" key="1">
    <citation type="submission" date="2017-11" db="EMBL/GenBank/DDBJ databases">
        <title>Complete genome sequence of Spiroplasma clarkii CN-5 (DSM 19994).</title>
        <authorList>
            <person name="Tsai Y.-M."/>
            <person name="Chang A."/>
            <person name="Lo W.-S."/>
            <person name="Kuo C.-H."/>
        </authorList>
    </citation>
    <scope>NUCLEOTIDE SEQUENCE [LARGE SCALE GENOMIC DNA]</scope>
    <source>
        <strain evidence="4 5">CN-5</strain>
    </source>
</reference>
<evidence type="ECO:0000313" key="5">
    <source>
        <dbReference type="Proteomes" id="UP000231179"/>
    </source>
</evidence>
<dbReference type="PANTHER" id="PTHR44196">
    <property type="entry name" value="DEHYDROGENASE/REDUCTASE SDR FAMILY MEMBER 7B"/>
    <property type="match status" value="1"/>
</dbReference>
<accession>A0A1Y0L200</accession>
<dbReference type="GO" id="GO:0016616">
    <property type="term" value="F:oxidoreductase activity, acting on the CH-OH group of donors, NAD or NADP as acceptor"/>
    <property type="evidence" value="ECO:0007669"/>
    <property type="project" value="UniProtKB-ARBA"/>
</dbReference>
<evidence type="ECO:0000313" key="4">
    <source>
        <dbReference type="EMBL" id="ATX71340.1"/>
    </source>
</evidence>
<dbReference type="PRINTS" id="PR00080">
    <property type="entry name" value="SDRFAMILY"/>
</dbReference>
<sequence length="240" mass="26236">MKNKLVVITGASSGIGKELAITFSQHGYALLLLARRVNLLEELNLPNSMCRALDVRDYASFQKFVSEAEAKYGPTQCLINNAGIMPLDKIYNLDLDVQNDMVDINIKGVLNGMKTVMNQMKAAQTGTIINISSVAGRWTGENRAVYNGTKFAVHAISEQTRRELAPFNVRVLTVAPGLVDTDLISTTTNSEVIKNYGVWKENLAGGLSAKEVAEVIYYAFTLPQNVALKEIVIAATKQPI</sequence>
<proteinExistence type="inferred from homology"/>
<dbReference type="CDD" id="cd05233">
    <property type="entry name" value="SDR_c"/>
    <property type="match status" value="1"/>
</dbReference>
<dbReference type="FunFam" id="3.40.50.720:FF:000047">
    <property type="entry name" value="NADP-dependent L-serine/L-allo-threonine dehydrogenase"/>
    <property type="match status" value="1"/>
</dbReference>
<dbReference type="KEGG" id="scla:SCLARK_001492"/>
<dbReference type="Pfam" id="PF00106">
    <property type="entry name" value="adh_short"/>
    <property type="match status" value="1"/>
</dbReference>
<evidence type="ECO:0000256" key="3">
    <source>
        <dbReference type="RuleBase" id="RU000363"/>
    </source>
</evidence>
<evidence type="ECO:0000256" key="1">
    <source>
        <dbReference type="ARBA" id="ARBA00006484"/>
    </source>
</evidence>
<dbReference type="OrthoDB" id="9775296at2"/>
<organism evidence="4 5">
    <name type="scientific">Spiroplasma clarkii</name>
    <dbReference type="NCBI Taxonomy" id="2139"/>
    <lineage>
        <taxon>Bacteria</taxon>
        <taxon>Bacillati</taxon>
        <taxon>Mycoplasmatota</taxon>
        <taxon>Mollicutes</taxon>
        <taxon>Entomoplasmatales</taxon>
        <taxon>Spiroplasmataceae</taxon>
        <taxon>Spiroplasma</taxon>
    </lineage>
</organism>
<comment type="similarity">
    <text evidence="1 3">Belongs to the short-chain dehydrogenases/reductases (SDR) family.</text>
</comment>
<keyword evidence="2" id="KW-0560">Oxidoreductase</keyword>
<dbReference type="EMBL" id="CP024870">
    <property type="protein sequence ID" value="ATX71340.1"/>
    <property type="molecule type" value="Genomic_DNA"/>
</dbReference>
<dbReference type="RefSeq" id="WP_100254880.1">
    <property type="nucleotide sequence ID" value="NZ_CP015819.1"/>
</dbReference>
<dbReference type="InterPro" id="IPR020904">
    <property type="entry name" value="Sc_DH/Rdtase_CS"/>
</dbReference>
<dbReference type="InterPro" id="IPR036291">
    <property type="entry name" value="NAD(P)-bd_dom_sf"/>
</dbReference>
<dbReference type="AlphaFoldDB" id="A0A1Y0L200"/>
<dbReference type="Proteomes" id="UP000231179">
    <property type="component" value="Chromosome"/>
</dbReference>
<name>A0A1Y0L200_9MOLU</name>
<dbReference type="GO" id="GO:0016020">
    <property type="term" value="C:membrane"/>
    <property type="evidence" value="ECO:0007669"/>
    <property type="project" value="TreeGrafter"/>
</dbReference>
<gene>
    <name evidence="4" type="ORF">SCLAR_v1c10400</name>
</gene>
<dbReference type="SUPFAM" id="SSF51735">
    <property type="entry name" value="NAD(P)-binding Rossmann-fold domains"/>
    <property type="match status" value="1"/>
</dbReference>
<dbReference type="PROSITE" id="PS00061">
    <property type="entry name" value="ADH_SHORT"/>
    <property type="match status" value="1"/>
</dbReference>
<dbReference type="PANTHER" id="PTHR44196:SF1">
    <property type="entry name" value="DEHYDROGENASE_REDUCTASE SDR FAMILY MEMBER 7B"/>
    <property type="match status" value="1"/>
</dbReference>
<dbReference type="PRINTS" id="PR00081">
    <property type="entry name" value="GDHRDH"/>
</dbReference>
<dbReference type="InterPro" id="IPR002347">
    <property type="entry name" value="SDR_fam"/>
</dbReference>
<keyword evidence="5" id="KW-1185">Reference proteome</keyword>
<evidence type="ECO:0000256" key="2">
    <source>
        <dbReference type="ARBA" id="ARBA00023002"/>
    </source>
</evidence>
<protein>
    <submittedName>
        <fullName evidence="4">Oxidoreductase</fullName>
    </submittedName>
</protein>
<dbReference type="Gene3D" id="3.40.50.720">
    <property type="entry name" value="NAD(P)-binding Rossmann-like Domain"/>
    <property type="match status" value="1"/>
</dbReference>